<dbReference type="PANTHER" id="PTHR34399:SF3">
    <property type="entry name" value="AVID PROTEIN-RELATED"/>
    <property type="match status" value="1"/>
</dbReference>
<dbReference type="GO" id="GO:0005576">
    <property type="term" value="C:extracellular region"/>
    <property type="evidence" value="ECO:0007669"/>
    <property type="project" value="UniProtKB-SubCell"/>
</dbReference>
<dbReference type="EMBL" id="BGPR01001336">
    <property type="protein sequence ID" value="GBM51436.1"/>
    <property type="molecule type" value="Genomic_DNA"/>
</dbReference>
<dbReference type="InterPro" id="IPR005469">
    <property type="entry name" value="Avidin"/>
</dbReference>
<dbReference type="SUPFAM" id="SSF50876">
    <property type="entry name" value="Avidin/streptavidin"/>
    <property type="match status" value="2"/>
</dbReference>
<sequence>MYIIAAVIFCLNLSIALASNCEDLSGLWQNQLGSNMTILYRPENHITGEYSTAVESKMRAALVTSNLTGIHIPVDGGALVSFTVLFNHGKSLTTWVGQCMVCDGEEILFTTWALRSHLHKPVDKWMAIRIHQDTFKRVEGDSSIIPFHLRTLGPARKDDRSMLCEKNLEAGVTGHWVSDRSNSLRFKDCYESGIFSGLNQGKDVIGRTDGGGPFTALGFVSASEDSITGWTGHIHESPTEKRTIESSWMSHEFSNSCKDPRSLLRFGVENYTFSYVFEEPKKEKESRLNSILNFFSSWI</sequence>
<accession>A0A4Y2GF77</accession>
<evidence type="ECO:0000313" key="9">
    <source>
        <dbReference type="EMBL" id="GBM51436.1"/>
    </source>
</evidence>
<proteinExistence type="inferred from homology"/>
<dbReference type="OrthoDB" id="2821340at2759"/>
<feature type="chain" id="PRO_5021364187" evidence="8">
    <location>
        <begin position="19"/>
        <end position="299"/>
    </location>
</feature>
<comment type="subcellular location">
    <subcellularLocation>
        <location evidence="1">Secreted</location>
    </subcellularLocation>
</comment>
<keyword evidence="5" id="KW-1015">Disulfide bond</keyword>
<dbReference type="AlphaFoldDB" id="A0A4Y2GF77"/>
<evidence type="ECO:0000256" key="1">
    <source>
        <dbReference type="ARBA" id="ARBA00004613"/>
    </source>
</evidence>
<dbReference type="Proteomes" id="UP000499080">
    <property type="component" value="Unassembled WGS sequence"/>
</dbReference>
<evidence type="ECO:0000256" key="4">
    <source>
        <dbReference type="ARBA" id="ARBA00022729"/>
    </source>
</evidence>
<dbReference type="GO" id="GO:0009374">
    <property type="term" value="F:biotin binding"/>
    <property type="evidence" value="ECO:0007669"/>
    <property type="project" value="InterPro"/>
</dbReference>
<dbReference type="PROSITE" id="PS51326">
    <property type="entry name" value="AVIDIN_2"/>
    <property type="match status" value="1"/>
</dbReference>
<evidence type="ECO:0000256" key="7">
    <source>
        <dbReference type="ARBA" id="ARBA00023267"/>
    </source>
</evidence>
<dbReference type="PRINTS" id="PR00709">
    <property type="entry name" value="AVIDIN"/>
</dbReference>
<keyword evidence="10" id="KW-1185">Reference proteome</keyword>
<dbReference type="PANTHER" id="PTHR34399">
    <property type="entry name" value="AVIDIN-RELATED"/>
    <property type="match status" value="1"/>
</dbReference>
<name>A0A4Y2GF77_ARAVE</name>
<evidence type="ECO:0000256" key="6">
    <source>
        <dbReference type="ARBA" id="ARBA00023180"/>
    </source>
</evidence>
<evidence type="ECO:0000256" key="5">
    <source>
        <dbReference type="ARBA" id="ARBA00023157"/>
    </source>
</evidence>
<reference evidence="9 10" key="1">
    <citation type="journal article" date="2019" name="Sci. Rep.">
        <title>Orb-weaving spider Araneus ventricosus genome elucidates the spidroin gene catalogue.</title>
        <authorList>
            <person name="Kono N."/>
            <person name="Nakamura H."/>
            <person name="Ohtoshi R."/>
            <person name="Moran D.A.P."/>
            <person name="Shinohara A."/>
            <person name="Yoshida Y."/>
            <person name="Fujiwara M."/>
            <person name="Mori M."/>
            <person name="Tomita M."/>
            <person name="Arakawa K."/>
        </authorList>
    </citation>
    <scope>NUCLEOTIDE SEQUENCE [LARGE SCALE GENOMIC DNA]</scope>
</reference>
<protein>
    <submittedName>
        <fullName evidence="9">Uncharacterized protein</fullName>
    </submittedName>
</protein>
<dbReference type="InterPro" id="IPR051764">
    <property type="entry name" value="Avidin/Streptavidin-rel"/>
</dbReference>
<dbReference type="InterPro" id="IPR005468">
    <property type="entry name" value="Avidin/str"/>
</dbReference>
<comment type="caution">
    <text evidence="9">The sequence shown here is derived from an EMBL/GenBank/DDBJ whole genome shotgun (WGS) entry which is preliminary data.</text>
</comment>
<evidence type="ECO:0000256" key="3">
    <source>
        <dbReference type="ARBA" id="ARBA00022525"/>
    </source>
</evidence>
<organism evidence="9 10">
    <name type="scientific">Araneus ventricosus</name>
    <name type="common">Orbweaver spider</name>
    <name type="synonym">Epeira ventricosa</name>
    <dbReference type="NCBI Taxonomy" id="182803"/>
    <lineage>
        <taxon>Eukaryota</taxon>
        <taxon>Metazoa</taxon>
        <taxon>Ecdysozoa</taxon>
        <taxon>Arthropoda</taxon>
        <taxon>Chelicerata</taxon>
        <taxon>Arachnida</taxon>
        <taxon>Araneae</taxon>
        <taxon>Araneomorphae</taxon>
        <taxon>Entelegynae</taxon>
        <taxon>Araneoidea</taxon>
        <taxon>Araneidae</taxon>
        <taxon>Araneus</taxon>
    </lineage>
</organism>
<dbReference type="Gene3D" id="2.40.128.30">
    <property type="entry name" value="Avidin-like"/>
    <property type="match status" value="2"/>
</dbReference>
<dbReference type="Pfam" id="PF01382">
    <property type="entry name" value="Avidin"/>
    <property type="match status" value="1"/>
</dbReference>
<evidence type="ECO:0000313" key="10">
    <source>
        <dbReference type="Proteomes" id="UP000499080"/>
    </source>
</evidence>
<evidence type="ECO:0000256" key="8">
    <source>
        <dbReference type="SAM" id="SignalP"/>
    </source>
</evidence>
<evidence type="ECO:0000256" key="2">
    <source>
        <dbReference type="ARBA" id="ARBA00006297"/>
    </source>
</evidence>
<keyword evidence="7" id="KW-0092">Biotin</keyword>
<dbReference type="InterPro" id="IPR036896">
    <property type="entry name" value="Avidin-like_sf"/>
</dbReference>
<gene>
    <name evidence="9" type="ORF">AVEN_205129_1</name>
</gene>
<keyword evidence="3" id="KW-0964">Secreted</keyword>
<comment type="similarity">
    <text evidence="2">Belongs to the avidin/streptavidin family.</text>
</comment>
<keyword evidence="6" id="KW-0325">Glycoprotein</keyword>
<keyword evidence="4 8" id="KW-0732">Signal</keyword>
<feature type="signal peptide" evidence="8">
    <location>
        <begin position="1"/>
        <end position="18"/>
    </location>
</feature>